<evidence type="ECO:0000256" key="3">
    <source>
        <dbReference type="ARBA" id="ARBA00022692"/>
    </source>
</evidence>
<keyword evidence="6 7" id="KW-0472">Membrane</keyword>
<dbReference type="InterPro" id="IPR030676">
    <property type="entry name" value="CitT-rel"/>
</dbReference>
<proteinExistence type="inferred from homology"/>
<dbReference type="PANTHER" id="PTHR42826">
    <property type="entry name" value="DICARBOXYLATE TRANSPORTER 2.1, CHLOROPLASTIC"/>
    <property type="match status" value="1"/>
</dbReference>
<feature type="transmembrane region" description="Helical" evidence="7">
    <location>
        <begin position="94"/>
        <end position="112"/>
    </location>
</feature>
<keyword evidence="4" id="KW-1001">Plastid inner membrane</keyword>
<evidence type="ECO:0000256" key="2">
    <source>
        <dbReference type="ARBA" id="ARBA00007349"/>
    </source>
</evidence>
<dbReference type="InterPro" id="IPR001898">
    <property type="entry name" value="SLC13A/DASS"/>
</dbReference>
<protein>
    <submittedName>
        <fullName evidence="8">Divalent anion:na+ symporter family</fullName>
    </submittedName>
</protein>
<dbReference type="GO" id="GO:0009706">
    <property type="term" value="C:chloroplast inner membrane"/>
    <property type="evidence" value="ECO:0007669"/>
    <property type="project" value="UniProtKB-SubCell"/>
</dbReference>
<feature type="transmembrane region" description="Helical" evidence="7">
    <location>
        <begin position="241"/>
        <end position="260"/>
    </location>
</feature>
<dbReference type="EMBL" id="GBEZ01014150">
    <property type="protein sequence ID" value="JAC71901.1"/>
    <property type="molecule type" value="Transcribed_RNA"/>
</dbReference>
<keyword evidence="4" id="KW-0934">Plastid</keyword>
<evidence type="ECO:0000256" key="5">
    <source>
        <dbReference type="ARBA" id="ARBA00022989"/>
    </source>
</evidence>
<keyword evidence="3 7" id="KW-0812">Transmembrane</keyword>
<keyword evidence="5 7" id="KW-1133">Transmembrane helix</keyword>
<name>A0A061RMX6_9CHLO</name>
<reference evidence="8" key="1">
    <citation type="submission" date="2014-05" db="EMBL/GenBank/DDBJ databases">
        <title>The transcriptome of the halophilic microalga Tetraselmis sp. GSL018 isolated from the Great Salt Lake, Utah.</title>
        <authorList>
            <person name="Jinkerson R.E."/>
            <person name="D'Adamo S."/>
            <person name="Posewitz M.C."/>
        </authorList>
    </citation>
    <scope>NUCLEOTIDE SEQUENCE</scope>
    <source>
        <strain evidence="8">GSL018</strain>
    </source>
</reference>
<dbReference type="Pfam" id="PF00939">
    <property type="entry name" value="Na_sulph_symp"/>
    <property type="match status" value="1"/>
</dbReference>
<sequence>MFLACFHGSCISSAMFSTSCVSNALAVKFAAEAGVYISWGRWAASASVPGVVCLLLMPLAIYLLQPPSVKETPDAPEKARAELARAGPMSRDEWVTAAALSITVSLWIFGPALGVDNVAAALCGLVLLLLSGVVSWQDCLDNGQAWDTLVWFAALIAMASALNREGFIPWLAAQVVRAVGGLRLGWPAASLLVVGTYFYSHYLFASISAHVGSMYGAFLAVAVSCGAPPVPAALALAQLSALMGCLTVYGISSAPLYFNCGFVGQAEWYRTGLVLSVFYIAVWLAIGGLWWKAIGLFDEGRI</sequence>
<feature type="transmembrane region" description="Helical" evidence="7">
    <location>
        <begin position="184"/>
        <end position="204"/>
    </location>
</feature>
<feature type="transmembrane region" description="Helical" evidence="7">
    <location>
        <begin position="118"/>
        <end position="136"/>
    </location>
</feature>
<organism evidence="8">
    <name type="scientific">Tetraselmis sp. GSL018</name>
    <dbReference type="NCBI Taxonomy" id="582737"/>
    <lineage>
        <taxon>Eukaryota</taxon>
        <taxon>Viridiplantae</taxon>
        <taxon>Chlorophyta</taxon>
        <taxon>core chlorophytes</taxon>
        <taxon>Chlorodendrophyceae</taxon>
        <taxon>Chlorodendrales</taxon>
        <taxon>Chlorodendraceae</taxon>
        <taxon>Tetraselmis</taxon>
    </lineage>
</organism>
<dbReference type="NCBIfam" id="TIGR00785">
    <property type="entry name" value="dass"/>
    <property type="match status" value="1"/>
</dbReference>
<evidence type="ECO:0000256" key="4">
    <source>
        <dbReference type="ARBA" id="ARBA00022780"/>
    </source>
</evidence>
<feature type="transmembrane region" description="Helical" evidence="7">
    <location>
        <begin position="148"/>
        <end position="172"/>
    </location>
</feature>
<evidence type="ECO:0000256" key="1">
    <source>
        <dbReference type="ARBA" id="ARBA00004478"/>
    </source>
</evidence>
<dbReference type="AlphaFoldDB" id="A0A061RMX6"/>
<evidence type="ECO:0000256" key="6">
    <source>
        <dbReference type="ARBA" id="ARBA00023136"/>
    </source>
</evidence>
<evidence type="ECO:0000313" key="8">
    <source>
        <dbReference type="EMBL" id="JAC71901.1"/>
    </source>
</evidence>
<feature type="transmembrane region" description="Helical" evidence="7">
    <location>
        <begin position="216"/>
        <end position="235"/>
    </location>
</feature>
<dbReference type="GO" id="GO:0015140">
    <property type="term" value="F:malate transmembrane transporter activity"/>
    <property type="evidence" value="ECO:0007669"/>
    <property type="project" value="UniProtKB-ARBA"/>
</dbReference>
<gene>
    <name evidence="8" type="ORF">TSPGSL018_911</name>
</gene>
<accession>A0A061RMX6</accession>
<feature type="transmembrane region" description="Helical" evidence="7">
    <location>
        <begin position="272"/>
        <end position="291"/>
    </location>
</feature>
<feature type="transmembrane region" description="Helical" evidence="7">
    <location>
        <begin position="42"/>
        <end position="64"/>
    </location>
</feature>
<evidence type="ECO:0000256" key="7">
    <source>
        <dbReference type="SAM" id="Phobius"/>
    </source>
</evidence>
<comment type="similarity">
    <text evidence="2">Belongs to the SLC13A/DASS transporter (TC 2.A.47) family. DIT1 subfamily.</text>
</comment>
<comment type="subcellular location">
    <subcellularLocation>
        <location evidence="1">Plastid</location>
        <location evidence="1">Chloroplast inner membrane</location>
        <topology evidence="1">Multi-pass membrane protein</topology>
    </subcellularLocation>
</comment>